<name>A0A1G2UUU4_9BACT</name>
<organism evidence="2 3">
    <name type="scientific">Candidatus Zambryskibacteria bacterium RIFCSPLOWO2_12_39_8</name>
    <dbReference type="NCBI Taxonomy" id="1802774"/>
    <lineage>
        <taxon>Bacteria</taxon>
        <taxon>Candidatus Zambryskiibacteriota</taxon>
    </lineage>
</organism>
<protein>
    <recommendedName>
        <fullName evidence="1">Fibronectin type-III domain-containing protein</fullName>
    </recommendedName>
</protein>
<evidence type="ECO:0000313" key="2">
    <source>
        <dbReference type="EMBL" id="OHB13177.1"/>
    </source>
</evidence>
<comment type="caution">
    <text evidence="2">The sequence shown here is derived from an EMBL/GenBank/DDBJ whole genome shotgun (WGS) entry which is preliminary data.</text>
</comment>
<dbReference type="InterPro" id="IPR003961">
    <property type="entry name" value="FN3_dom"/>
</dbReference>
<evidence type="ECO:0000313" key="3">
    <source>
        <dbReference type="Proteomes" id="UP000177154"/>
    </source>
</evidence>
<dbReference type="Proteomes" id="UP000177154">
    <property type="component" value="Unassembled WGS sequence"/>
</dbReference>
<dbReference type="PROSITE" id="PS50853">
    <property type="entry name" value="FN3"/>
    <property type="match status" value="3"/>
</dbReference>
<dbReference type="InterPro" id="IPR036116">
    <property type="entry name" value="FN3_sf"/>
</dbReference>
<sequence>MKTIIILIVALFVVWLGYGMLKNNETTTSGADVTTPTTKVPNQNTNTVTLTPSAPSVETMSTTATSNSTALVTGQVKPNGAGTSYWYEYGETSALGTRTTSQQIGSGYKFIPTPAYITGLKANTLYYFRLSGSNRFATTNGATHTFQTNTNPPPQGSAPTTRTTSATTISRTTANINGTVNPNNSATTYWFEYGTDTEFGNLTAFQQIGSGNSQISASVSLSDLAPLTKYYFRLNAQNGYGTVNGPILSFTTTGPSNPGQPTADTTSAKNVTSTSATFTGVINPNGAQVTYWFEYSEDSLLGQLIGSGTPEQTVSAGTKNVTVQTDINLIPKKKYYYRLVAKNQYGAVRGDIVSFTTNK</sequence>
<dbReference type="Gene3D" id="2.60.40.10">
    <property type="entry name" value="Immunoglobulins"/>
    <property type="match status" value="2"/>
</dbReference>
<dbReference type="AlphaFoldDB" id="A0A1G2UUU4"/>
<proteinExistence type="predicted"/>
<feature type="domain" description="Fibronectin type-III" evidence="1">
    <location>
        <begin position="158"/>
        <end position="256"/>
    </location>
</feature>
<dbReference type="SUPFAM" id="SSF49265">
    <property type="entry name" value="Fibronectin type III"/>
    <property type="match status" value="1"/>
</dbReference>
<feature type="domain" description="Fibronectin type-III" evidence="1">
    <location>
        <begin position="257"/>
        <end position="359"/>
    </location>
</feature>
<feature type="domain" description="Fibronectin type-III" evidence="1">
    <location>
        <begin position="51"/>
        <end position="153"/>
    </location>
</feature>
<dbReference type="EMBL" id="MHWR01000023">
    <property type="protein sequence ID" value="OHB13177.1"/>
    <property type="molecule type" value="Genomic_DNA"/>
</dbReference>
<reference evidence="2 3" key="1">
    <citation type="journal article" date="2016" name="Nat. Commun.">
        <title>Thousands of microbial genomes shed light on interconnected biogeochemical processes in an aquifer system.</title>
        <authorList>
            <person name="Anantharaman K."/>
            <person name="Brown C.T."/>
            <person name="Hug L.A."/>
            <person name="Sharon I."/>
            <person name="Castelle C.J."/>
            <person name="Probst A.J."/>
            <person name="Thomas B.C."/>
            <person name="Singh A."/>
            <person name="Wilkins M.J."/>
            <person name="Karaoz U."/>
            <person name="Brodie E.L."/>
            <person name="Williams K.H."/>
            <person name="Hubbard S.S."/>
            <person name="Banfield J.F."/>
        </authorList>
    </citation>
    <scope>NUCLEOTIDE SEQUENCE [LARGE SCALE GENOMIC DNA]</scope>
</reference>
<gene>
    <name evidence="2" type="ORF">A2Y49_03565</name>
</gene>
<accession>A0A1G2UUU4</accession>
<dbReference type="SMART" id="SM00060">
    <property type="entry name" value="FN3"/>
    <property type="match status" value="3"/>
</dbReference>
<dbReference type="InterPro" id="IPR013783">
    <property type="entry name" value="Ig-like_fold"/>
</dbReference>
<evidence type="ECO:0000259" key="1">
    <source>
        <dbReference type="PROSITE" id="PS50853"/>
    </source>
</evidence>